<accession>A0ABS2RNL7</accession>
<feature type="region of interest" description="Disordered" evidence="6">
    <location>
        <begin position="204"/>
        <end position="252"/>
    </location>
</feature>
<evidence type="ECO:0000256" key="3">
    <source>
        <dbReference type="ARBA" id="ARBA00022801"/>
    </source>
</evidence>
<gene>
    <name evidence="9" type="ORF">JOE57_003078</name>
</gene>
<evidence type="ECO:0000313" key="9">
    <source>
        <dbReference type="EMBL" id="MBM7800157.1"/>
    </source>
</evidence>
<comment type="similarity">
    <text evidence="1">Belongs to the peptidase C40 family.</text>
</comment>
<feature type="chain" id="PRO_5046816799" evidence="7">
    <location>
        <begin position="32"/>
        <end position="363"/>
    </location>
</feature>
<dbReference type="EMBL" id="JAFBCF010000001">
    <property type="protein sequence ID" value="MBM7800157.1"/>
    <property type="molecule type" value="Genomic_DNA"/>
</dbReference>
<evidence type="ECO:0000256" key="4">
    <source>
        <dbReference type="ARBA" id="ARBA00022807"/>
    </source>
</evidence>
<feature type="compositionally biased region" description="Basic and acidic residues" evidence="6">
    <location>
        <begin position="204"/>
        <end position="216"/>
    </location>
</feature>
<evidence type="ECO:0000256" key="2">
    <source>
        <dbReference type="ARBA" id="ARBA00022670"/>
    </source>
</evidence>
<evidence type="ECO:0000256" key="6">
    <source>
        <dbReference type="SAM" id="MobiDB-lite"/>
    </source>
</evidence>
<feature type="compositionally biased region" description="Low complexity" evidence="6">
    <location>
        <begin position="217"/>
        <end position="232"/>
    </location>
</feature>
<feature type="signal peptide" evidence="7">
    <location>
        <begin position="1"/>
        <end position="31"/>
    </location>
</feature>
<keyword evidence="7" id="KW-0732">Signal</keyword>
<dbReference type="PROSITE" id="PS51935">
    <property type="entry name" value="NLPC_P60"/>
    <property type="match status" value="1"/>
</dbReference>
<dbReference type="PANTHER" id="PTHR47359:SF3">
    <property type="entry name" value="NLP_P60 DOMAIN-CONTAINING PROTEIN-RELATED"/>
    <property type="match status" value="1"/>
</dbReference>
<dbReference type="Proteomes" id="UP000704762">
    <property type="component" value="Unassembled WGS sequence"/>
</dbReference>
<keyword evidence="3 9" id="KW-0378">Hydrolase</keyword>
<keyword evidence="10" id="KW-1185">Reference proteome</keyword>
<proteinExistence type="inferred from homology"/>
<reference evidence="9 10" key="1">
    <citation type="submission" date="2021-01" db="EMBL/GenBank/DDBJ databases">
        <title>Sequencing the genomes of 1000 actinobacteria strains.</title>
        <authorList>
            <person name="Klenk H.-P."/>
        </authorList>
    </citation>
    <scope>NUCLEOTIDE SEQUENCE [LARGE SCALE GENOMIC DNA]</scope>
    <source>
        <strain evidence="9 10">DSM 18662</strain>
    </source>
</reference>
<dbReference type="InterPro" id="IPR051794">
    <property type="entry name" value="PG_Endopeptidase_C40"/>
</dbReference>
<feature type="coiled-coil region" evidence="5">
    <location>
        <begin position="158"/>
        <end position="185"/>
    </location>
</feature>
<protein>
    <submittedName>
        <fullName evidence="9">Cell wall-associated NlpC family hydrolase</fullName>
    </submittedName>
</protein>
<dbReference type="InterPro" id="IPR000064">
    <property type="entry name" value="NLP_P60_dom"/>
</dbReference>
<dbReference type="PANTHER" id="PTHR47359">
    <property type="entry name" value="PEPTIDOGLYCAN DL-ENDOPEPTIDASE CWLO"/>
    <property type="match status" value="1"/>
</dbReference>
<dbReference type="InterPro" id="IPR006311">
    <property type="entry name" value="TAT_signal"/>
</dbReference>
<organism evidence="9 10">
    <name type="scientific">Microlunatus panaciterrae</name>
    <dbReference type="NCBI Taxonomy" id="400768"/>
    <lineage>
        <taxon>Bacteria</taxon>
        <taxon>Bacillati</taxon>
        <taxon>Actinomycetota</taxon>
        <taxon>Actinomycetes</taxon>
        <taxon>Propionibacteriales</taxon>
        <taxon>Propionibacteriaceae</taxon>
        <taxon>Microlunatus</taxon>
    </lineage>
</organism>
<keyword evidence="2" id="KW-0645">Protease</keyword>
<sequence>MTSRTRTFLRNAALGVSAVALTATIFSGVPAAADPPLTIDEAKTQVTQLETEAAAIDQEYAGIQQKVAAGKKALKTKQADVAAQTAKVARMRNQVGQVALAQFQNRTIDTTAQLFFTSDTAGFLSQISTVEKVSENQNTVLQDFQREQANLAGLQRSAETDLSDLKKHEQKLKDLRAASDQKVLQAKAVLSKLTDQERRRLAAEEAARAAADRKAAESAQSAGSRSGTATSRSSDRTSKDAPSTSTGSGKGATALAFARRQLGKPYRYGSAGPDAYDCSGLTGAAWAAAGVSLARTSQAQFGNGRPVSRSELQPGDLVFFYSGLSHVALYAGNGQVIHASRPGKPIGYASVDSMPFAGARRPG</sequence>
<dbReference type="Gene3D" id="3.90.1720.10">
    <property type="entry name" value="endopeptidase domain like (from Nostoc punctiforme)"/>
    <property type="match status" value="1"/>
</dbReference>
<feature type="coiled-coil region" evidence="5">
    <location>
        <begin position="39"/>
        <end position="94"/>
    </location>
</feature>
<dbReference type="SUPFAM" id="SSF54001">
    <property type="entry name" value="Cysteine proteinases"/>
    <property type="match status" value="1"/>
</dbReference>
<feature type="domain" description="NlpC/P60" evidence="8">
    <location>
        <begin position="248"/>
        <end position="363"/>
    </location>
</feature>
<dbReference type="RefSeq" id="WP_204919390.1">
    <property type="nucleotide sequence ID" value="NZ_BAAAQP010000003.1"/>
</dbReference>
<comment type="caution">
    <text evidence="9">The sequence shown here is derived from an EMBL/GenBank/DDBJ whole genome shotgun (WGS) entry which is preliminary data.</text>
</comment>
<dbReference type="PROSITE" id="PS51318">
    <property type="entry name" value="TAT"/>
    <property type="match status" value="1"/>
</dbReference>
<dbReference type="Pfam" id="PF00877">
    <property type="entry name" value="NLPC_P60"/>
    <property type="match status" value="1"/>
</dbReference>
<evidence type="ECO:0000313" key="10">
    <source>
        <dbReference type="Proteomes" id="UP000704762"/>
    </source>
</evidence>
<evidence type="ECO:0000259" key="8">
    <source>
        <dbReference type="PROSITE" id="PS51935"/>
    </source>
</evidence>
<name>A0ABS2RNL7_9ACTN</name>
<keyword evidence="5" id="KW-0175">Coiled coil</keyword>
<dbReference type="GO" id="GO:0016787">
    <property type="term" value="F:hydrolase activity"/>
    <property type="evidence" value="ECO:0007669"/>
    <property type="project" value="UniProtKB-KW"/>
</dbReference>
<evidence type="ECO:0000256" key="7">
    <source>
        <dbReference type="SAM" id="SignalP"/>
    </source>
</evidence>
<dbReference type="InterPro" id="IPR038765">
    <property type="entry name" value="Papain-like_cys_pep_sf"/>
</dbReference>
<evidence type="ECO:0000256" key="1">
    <source>
        <dbReference type="ARBA" id="ARBA00007074"/>
    </source>
</evidence>
<keyword evidence="4" id="KW-0788">Thiol protease</keyword>
<evidence type="ECO:0000256" key="5">
    <source>
        <dbReference type="SAM" id="Coils"/>
    </source>
</evidence>